<dbReference type="PANTHER" id="PTHR13088:SF3">
    <property type="entry name" value="FAS APOPTOTIC INHIBITORY MOLECULE 1"/>
    <property type="match status" value="1"/>
</dbReference>
<dbReference type="Pfam" id="PF06905">
    <property type="entry name" value="FAIM1"/>
    <property type="match status" value="1"/>
</dbReference>
<dbReference type="InterPro" id="IPR010695">
    <property type="entry name" value="FAIM1"/>
</dbReference>
<dbReference type="GO" id="GO:1902042">
    <property type="term" value="P:negative regulation of extrinsic apoptotic signaling pathway via death domain receptors"/>
    <property type="evidence" value="ECO:0000318"/>
    <property type="project" value="GO_Central"/>
</dbReference>
<dbReference type="InterPro" id="IPR038513">
    <property type="entry name" value="FAIM1_dom_sf"/>
</dbReference>
<evidence type="ECO:0000313" key="2">
    <source>
        <dbReference type="EnsemblMetazoa" id="HelroP63543"/>
    </source>
</evidence>
<dbReference type="OMA" id="SQEYRIM"/>
<dbReference type="HOGENOM" id="CLU_109086_0_0_1"/>
<evidence type="ECO:0000313" key="3">
    <source>
        <dbReference type="Proteomes" id="UP000015101"/>
    </source>
</evidence>
<dbReference type="EMBL" id="AMQM01000246">
    <property type="status" value="NOT_ANNOTATED_CDS"/>
    <property type="molecule type" value="Genomic_DNA"/>
</dbReference>
<gene>
    <name evidence="2" type="primary">20213519</name>
    <name evidence="1" type="ORF">HELRODRAFT_63543</name>
</gene>
<dbReference type="CTD" id="20213519"/>
<dbReference type="InParanoid" id="T1FXH1"/>
<dbReference type="EnsemblMetazoa" id="HelroT63543">
    <property type="protein sequence ID" value="HelroP63543"/>
    <property type="gene ID" value="HelroG63543"/>
</dbReference>
<evidence type="ECO:0000313" key="1">
    <source>
        <dbReference type="EMBL" id="ESO12820.1"/>
    </source>
</evidence>
<name>T1FXH1_HELRO</name>
<protein>
    <recommendedName>
        <fullName evidence="4">Fas apoptotic inhibitory molecule 1</fullName>
    </recommendedName>
</protein>
<dbReference type="Gene3D" id="2.40.128.180">
    <property type="match status" value="2"/>
</dbReference>
<dbReference type="EMBL" id="KB095811">
    <property type="protein sequence ID" value="ESO12820.1"/>
    <property type="molecule type" value="Genomic_DNA"/>
</dbReference>
<proteinExistence type="predicted"/>
<dbReference type="FunCoup" id="T1FXH1">
    <property type="interactions" value="187"/>
</dbReference>
<keyword evidence="3" id="KW-1185">Reference proteome</keyword>
<reference evidence="1 3" key="2">
    <citation type="journal article" date="2013" name="Nature">
        <title>Insights into bilaterian evolution from three spiralian genomes.</title>
        <authorList>
            <person name="Simakov O."/>
            <person name="Marletaz F."/>
            <person name="Cho S.J."/>
            <person name="Edsinger-Gonzales E."/>
            <person name="Havlak P."/>
            <person name="Hellsten U."/>
            <person name="Kuo D.H."/>
            <person name="Larsson T."/>
            <person name="Lv J."/>
            <person name="Arendt D."/>
            <person name="Savage R."/>
            <person name="Osoegawa K."/>
            <person name="de Jong P."/>
            <person name="Grimwood J."/>
            <person name="Chapman J.A."/>
            <person name="Shapiro H."/>
            <person name="Aerts A."/>
            <person name="Otillar R.P."/>
            <person name="Terry A.Y."/>
            <person name="Boore J.L."/>
            <person name="Grigoriev I.V."/>
            <person name="Lindberg D.R."/>
            <person name="Seaver E.C."/>
            <person name="Weisblat D.A."/>
            <person name="Putnam N.H."/>
            <person name="Rokhsar D.S."/>
        </authorList>
    </citation>
    <scope>NUCLEOTIDE SEQUENCE</scope>
</reference>
<reference evidence="3" key="1">
    <citation type="submission" date="2012-12" db="EMBL/GenBank/DDBJ databases">
        <authorList>
            <person name="Hellsten U."/>
            <person name="Grimwood J."/>
            <person name="Chapman J.A."/>
            <person name="Shapiro H."/>
            <person name="Aerts A."/>
            <person name="Otillar R.P."/>
            <person name="Terry A.Y."/>
            <person name="Boore J.L."/>
            <person name="Simakov O."/>
            <person name="Marletaz F."/>
            <person name="Cho S.-J."/>
            <person name="Edsinger-Gonzales E."/>
            <person name="Havlak P."/>
            <person name="Kuo D.-H."/>
            <person name="Larsson T."/>
            <person name="Lv J."/>
            <person name="Arendt D."/>
            <person name="Savage R."/>
            <person name="Osoegawa K."/>
            <person name="de Jong P."/>
            <person name="Lindberg D.R."/>
            <person name="Seaver E.C."/>
            <person name="Weisblat D.A."/>
            <person name="Putnam N.H."/>
            <person name="Grigoriev I.V."/>
            <person name="Rokhsar D.S."/>
        </authorList>
    </citation>
    <scope>NUCLEOTIDE SEQUENCE</scope>
</reference>
<dbReference type="STRING" id="6412.T1FXH1"/>
<dbReference type="PANTHER" id="PTHR13088">
    <property type="entry name" value="FAS APOPTOTIC INHIBITORY MOLECULE FAIM"/>
    <property type="match status" value="1"/>
</dbReference>
<sequence>MAKSDLVADWDVELSDKMHKIQFEHGSLSGKRVIWVDDEEVMRKDFVFDLVGSETFNLMGNRMKISISCEGFDYMYTLTVNNVNLEKFTKQQSLLLQTWNFEDRGNKHRVVLEKDSLDVWADGKKVETQIEFVNDGTVTHFTLEPDKSAWIMAGHSGKRKVGMVYKLVIDGCEIKTEDS</sequence>
<evidence type="ECO:0008006" key="4">
    <source>
        <dbReference type="Google" id="ProtNLM"/>
    </source>
</evidence>
<dbReference type="GeneID" id="20213519"/>
<organism evidence="2 3">
    <name type="scientific">Helobdella robusta</name>
    <name type="common">Californian leech</name>
    <dbReference type="NCBI Taxonomy" id="6412"/>
    <lineage>
        <taxon>Eukaryota</taxon>
        <taxon>Metazoa</taxon>
        <taxon>Spiralia</taxon>
        <taxon>Lophotrochozoa</taxon>
        <taxon>Annelida</taxon>
        <taxon>Clitellata</taxon>
        <taxon>Hirudinea</taxon>
        <taxon>Rhynchobdellida</taxon>
        <taxon>Glossiphoniidae</taxon>
        <taxon>Helobdella</taxon>
    </lineage>
</organism>
<accession>T1FXH1</accession>
<dbReference type="OrthoDB" id="6262731at2759"/>
<dbReference type="KEGG" id="hro:HELRODRAFT_63543"/>
<dbReference type="AlphaFoldDB" id="T1FXH1"/>
<dbReference type="eggNOG" id="KOG4352">
    <property type="taxonomic scope" value="Eukaryota"/>
</dbReference>
<dbReference type="Proteomes" id="UP000015101">
    <property type="component" value="Unassembled WGS sequence"/>
</dbReference>
<reference evidence="2" key="3">
    <citation type="submission" date="2015-06" db="UniProtKB">
        <authorList>
            <consortium name="EnsemblMetazoa"/>
        </authorList>
    </citation>
    <scope>IDENTIFICATION</scope>
</reference>
<dbReference type="RefSeq" id="XP_009009540.1">
    <property type="nucleotide sequence ID" value="XM_009011292.1"/>
</dbReference>